<evidence type="ECO:0000313" key="4">
    <source>
        <dbReference type="Proteomes" id="UP000003922"/>
    </source>
</evidence>
<dbReference type="Proteomes" id="UP000003922">
    <property type="component" value="Unassembled WGS sequence"/>
</dbReference>
<dbReference type="EMBL" id="AADV02000002">
    <property type="protein sequence ID" value="EAM52059.1"/>
    <property type="molecule type" value="Genomic_DNA"/>
</dbReference>
<evidence type="ECO:0000256" key="1">
    <source>
        <dbReference type="ARBA" id="ARBA00023125"/>
    </source>
</evidence>
<dbReference type="AlphaFoldDB" id="Q4C962"/>
<protein>
    <submittedName>
        <fullName evidence="3">Transposase, IS605 OrfB</fullName>
    </submittedName>
</protein>
<organism evidence="3 4">
    <name type="scientific">Crocosphaera watsonii WH 8501</name>
    <dbReference type="NCBI Taxonomy" id="165597"/>
    <lineage>
        <taxon>Bacteria</taxon>
        <taxon>Bacillati</taxon>
        <taxon>Cyanobacteriota</taxon>
        <taxon>Cyanophyceae</taxon>
        <taxon>Oscillatoriophycideae</taxon>
        <taxon>Chroococcales</taxon>
        <taxon>Aphanothecaceae</taxon>
        <taxon>Crocosphaera</taxon>
    </lineage>
</organism>
<comment type="caution">
    <text evidence="3">The sequence shown here is derived from an EMBL/GenBank/DDBJ whole genome shotgun (WGS) entry which is preliminary data.</text>
</comment>
<dbReference type="GO" id="GO:0003677">
    <property type="term" value="F:DNA binding"/>
    <property type="evidence" value="ECO:0007669"/>
    <property type="project" value="UniProtKB-KW"/>
</dbReference>
<keyword evidence="4" id="KW-1185">Reference proteome</keyword>
<dbReference type="InterPro" id="IPR010095">
    <property type="entry name" value="Cas12f1-like_TNB"/>
</dbReference>
<evidence type="ECO:0000313" key="3">
    <source>
        <dbReference type="EMBL" id="EAM52059.1"/>
    </source>
</evidence>
<keyword evidence="1" id="KW-0238">DNA-binding</keyword>
<proteinExistence type="predicted"/>
<reference evidence="3" key="1">
    <citation type="submission" date="2004-02" db="EMBL/GenBank/DDBJ databases">
        <authorList>
            <consortium name="DOE Joint Genome Institute"/>
        </authorList>
    </citation>
    <scope>NUCLEOTIDE SEQUENCE [LARGE SCALE GENOMIC DNA]</scope>
    <source>
        <strain evidence="3">WH 8501</strain>
    </source>
</reference>
<gene>
    <name evidence="3" type="ORF">CwatDRAFT_5976</name>
</gene>
<feature type="domain" description="Cas12f1-like TNB" evidence="2">
    <location>
        <begin position="1"/>
        <end position="62"/>
    </location>
</feature>
<accession>Q4C962</accession>
<reference evidence="3" key="3">
    <citation type="submission" date="2016-12" db="EMBL/GenBank/DDBJ databases">
        <title>Annotation of the draft genome assembly of Crocosphaera watsonii WH 8501.</title>
        <authorList>
            <consortium name="US DOE Joint Genome Institute (JGI-ORNL)"/>
            <person name="Larimer F."/>
            <person name="Land M."/>
        </authorList>
    </citation>
    <scope>NUCLEOTIDE SEQUENCE</scope>
    <source>
        <strain evidence="3">WH 8501</strain>
    </source>
</reference>
<dbReference type="Pfam" id="PF07282">
    <property type="entry name" value="Cas12f1-like_TNB"/>
    <property type="match status" value="1"/>
</dbReference>
<dbReference type="KEGG" id="cwa:CwatDRAFT_5976"/>
<name>Q4C962_CROWT</name>
<sequence length="99" mass="11410">MLKYKAEREGKTYVEVDRFFPSSKTCHVCRYQVESLPLDIRNWTCEHCYTNHDRDINASINIRNEALRILSLGTSDTAKGGSVRRLGGKISYLLDATRR</sequence>
<evidence type="ECO:0000259" key="2">
    <source>
        <dbReference type="Pfam" id="PF07282"/>
    </source>
</evidence>
<reference evidence="3" key="2">
    <citation type="submission" date="2005-06" db="EMBL/GenBank/DDBJ databases">
        <title>Sequencing of the draft genome and assembly of Crocosphaera watsonii WH 8501.</title>
        <authorList>
            <consortium name="US DOE Joint Genome Institute (JGI-PGF)"/>
            <person name="Copeland A."/>
            <person name="Lucas S."/>
            <person name="Lapidus A."/>
            <person name="Barry K."/>
            <person name="Detter C."/>
            <person name="Glavina T."/>
            <person name="Hammon N."/>
            <person name="Israni S."/>
            <person name="Pitluck S."/>
            <person name="Richardson P."/>
        </authorList>
    </citation>
    <scope>NUCLEOTIDE SEQUENCE [LARGE SCALE GENOMIC DNA]</scope>
    <source>
        <strain evidence="3">WH 8501</strain>
    </source>
</reference>